<protein>
    <submittedName>
        <fullName evidence="1">Uncharacterized protein</fullName>
    </submittedName>
</protein>
<dbReference type="Proteomes" id="UP000572051">
    <property type="component" value="Unassembled WGS sequence"/>
</dbReference>
<organism evidence="1 2">
    <name type="scientific">Nocardiopsis aegyptia</name>
    <dbReference type="NCBI Taxonomy" id="220378"/>
    <lineage>
        <taxon>Bacteria</taxon>
        <taxon>Bacillati</taxon>
        <taxon>Actinomycetota</taxon>
        <taxon>Actinomycetes</taxon>
        <taxon>Streptosporangiales</taxon>
        <taxon>Nocardiopsidaceae</taxon>
        <taxon>Nocardiopsis</taxon>
    </lineage>
</organism>
<dbReference type="AlphaFoldDB" id="A0A7Z0EIW4"/>
<proteinExistence type="predicted"/>
<accession>A0A7Z0EIW4</accession>
<keyword evidence="2" id="KW-1185">Reference proteome</keyword>
<comment type="caution">
    <text evidence="1">The sequence shown here is derived from an EMBL/GenBank/DDBJ whole genome shotgun (WGS) entry which is preliminary data.</text>
</comment>
<dbReference type="RefSeq" id="WP_218897601.1">
    <property type="nucleotide sequence ID" value="NZ_JACCFS010000001.1"/>
</dbReference>
<gene>
    <name evidence="1" type="ORF">HNR10_000683</name>
</gene>
<reference evidence="1 2" key="1">
    <citation type="submission" date="2020-07" db="EMBL/GenBank/DDBJ databases">
        <title>Sequencing the genomes of 1000 actinobacteria strains.</title>
        <authorList>
            <person name="Klenk H.-P."/>
        </authorList>
    </citation>
    <scope>NUCLEOTIDE SEQUENCE [LARGE SCALE GENOMIC DNA]</scope>
    <source>
        <strain evidence="1 2">DSM 44442</strain>
    </source>
</reference>
<sequence>MSDETLRNELDAVRYSAFGNEAWFSKFIVEPQAKVLMLVTTAEAQRCLGAFLRGEKIPPTKYMRQPPKGS</sequence>
<evidence type="ECO:0000313" key="2">
    <source>
        <dbReference type="Proteomes" id="UP000572051"/>
    </source>
</evidence>
<dbReference type="EMBL" id="JACCFS010000001">
    <property type="protein sequence ID" value="NYJ32802.1"/>
    <property type="molecule type" value="Genomic_DNA"/>
</dbReference>
<evidence type="ECO:0000313" key="1">
    <source>
        <dbReference type="EMBL" id="NYJ32802.1"/>
    </source>
</evidence>
<name>A0A7Z0EIW4_9ACTN</name>